<proteinExistence type="predicted"/>
<gene>
    <name evidence="1" type="ORF">A3E73_01435</name>
</gene>
<accession>A0A1F5DK06</accession>
<dbReference type="AlphaFoldDB" id="A0A1F5DK06"/>
<comment type="caution">
    <text evidence="1">The sequence shown here is derived from an EMBL/GenBank/DDBJ whole genome shotgun (WGS) entry which is preliminary data.</text>
</comment>
<evidence type="ECO:0000313" key="2">
    <source>
        <dbReference type="Proteomes" id="UP000176791"/>
    </source>
</evidence>
<dbReference type="EMBL" id="MEZN01000045">
    <property type="protein sequence ID" value="OGD55361.1"/>
    <property type="molecule type" value="Genomic_DNA"/>
</dbReference>
<protein>
    <submittedName>
        <fullName evidence="1">Uncharacterized protein</fullName>
    </submittedName>
</protein>
<dbReference type="Proteomes" id="UP000176791">
    <property type="component" value="Unassembled WGS sequence"/>
</dbReference>
<evidence type="ECO:0000313" key="1">
    <source>
        <dbReference type="EMBL" id="OGD55361.1"/>
    </source>
</evidence>
<organism evidence="1 2">
    <name type="scientific">Candidatus Beckwithbacteria bacterium RIFCSPHIGHO2_12_FULL_47_17</name>
    <dbReference type="NCBI Taxonomy" id="1797460"/>
    <lineage>
        <taxon>Bacteria</taxon>
        <taxon>Candidatus Beckwithiibacteriota</taxon>
    </lineage>
</organism>
<sequence>MSKSLLVTRPNHDETTNYLYYWSTLVIKEARKRNFSVYNLAGNKANKKSAVAETIIYARSCDAGITLGKRLIKDRAKAFIGYNRKFILGYTPQKLTRPLSDSLAKLFLEPSNLVVTTLIKSKTAQAAQDRSKQAMWKNFRRMTANRASSQMRYTARWLWSNYKSQVLYGDAKAAI</sequence>
<dbReference type="STRING" id="1797460.A3E73_01435"/>
<reference evidence="1 2" key="1">
    <citation type="journal article" date="2016" name="Nat. Commun.">
        <title>Thousands of microbial genomes shed light on interconnected biogeochemical processes in an aquifer system.</title>
        <authorList>
            <person name="Anantharaman K."/>
            <person name="Brown C.T."/>
            <person name="Hug L.A."/>
            <person name="Sharon I."/>
            <person name="Castelle C.J."/>
            <person name="Probst A.J."/>
            <person name="Thomas B.C."/>
            <person name="Singh A."/>
            <person name="Wilkins M.J."/>
            <person name="Karaoz U."/>
            <person name="Brodie E.L."/>
            <person name="Williams K.H."/>
            <person name="Hubbard S.S."/>
            <person name="Banfield J.F."/>
        </authorList>
    </citation>
    <scope>NUCLEOTIDE SEQUENCE [LARGE SCALE GENOMIC DNA]</scope>
</reference>
<name>A0A1F5DK06_9BACT</name>